<dbReference type="STRING" id="84724.SAMN04488564_1021035"/>
<feature type="compositionally biased region" description="Pro residues" evidence="1">
    <location>
        <begin position="131"/>
        <end position="140"/>
    </location>
</feature>
<evidence type="ECO:0000256" key="1">
    <source>
        <dbReference type="SAM" id="MobiDB-lite"/>
    </source>
</evidence>
<dbReference type="RefSeq" id="WP_093590417.1">
    <property type="nucleotide sequence ID" value="NZ_FOYL01000002.1"/>
</dbReference>
<accession>A0A1I6DMB0</accession>
<dbReference type="InterPro" id="IPR038332">
    <property type="entry name" value="PPE_sf"/>
</dbReference>
<dbReference type="Proteomes" id="UP000198583">
    <property type="component" value="Unassembled WGS sequence"/>
</dbReference>
<evidence type="ECO:0008006" key="4">
    <source>
        <dbReference type="Google" id="ProtNLM"/>
    </source>
</evidence>
<feature type="region of interest" description="Disordered" evidence="1">
    <location>
        <begin position="131"/>
        <end position="152"/>
    </location>
</feature>
<evidence type="ECO:0000313" key="3">
    <source>
        <dbReference type="Proteomes" id="UP000198583"/>
    </source>
</evidence>
<evidence type="ECO:0000313" key="2">
    <source>
        <dbReference type="EMBL" id="SFR06595.1"/>
    </source>
</evidence>
<keyword evidence="3" id="KW-1185">Reference proteome</keyword>
<dbReference type="Gene3D" id="1.20.1260.20">
    <property type="entry name" value="PPE superfamily"/>
    <property type="match status" value="1"/>
</dbReference>
<organism evidence="2 3">
    <name type="scientific">Lentzea waywayandensis</name>
    <dbReference type="NCBI Taxonomy" id="84724"/>
    <lineage>
        <taxon>Bacteria</taxon>
        <taxon>Bacillati</taxon>
        <taxon>Actinomycetota</taxon>
        <taxon>Actinomycetes</taxon>
        <taxon>Pseudonocardiales</taxon>
        <taxon>Pseudonocardiaceae</taxon>
        <taxon>Lentzea</taxon>
    </lineage>
</organism>
<dbReference type="AlphaFoldDB" id="A0A1I6DMB0"/>
<sequence>MSGINWEAYSHEELHRMLWQDADVADVSTVAEEWTRHRAALDAHAEVLREQRTALLDGWAGAAAEEAAARLGALAERVEKISELAVAGQKAAQDSADALAAARAAMPPPPAPGTTMPAFAGLPAVPGLPGAPTPVAPPASPGSLGLPSAPGPFAPPASPASFGLPTASAPFAPPASPGSLGLPSAPGPFALPSAPAPLGLPAAPAPFALPTAPAPFALPTAPAPFALPSAPTMPAGATSGFYFYFGAASADQQKAQAVRAMQTYESSLNGSGRLIDDARGNIPQAAPTPRAAAVAQVKTPSSGGVPWQRLVGGGGGSVATTRGPVIGAATPVSQQLTPGMRAGVVFGQHGGIAATGTLTADPRTAAQNNAMGAPPGAARKDEDERHENQMPTLDHDLFAVTERVSPAVIGEEQ</sequence>
<protein>
    <recommendedName>
        <fullName evidence="4">PPE family protein</fullName>
    </recommendedName>
</protein>
<feature type="region of interest" description="Disordered" evidence="1">
    <location>
        <begin position="365"/>
        <end position="396"/>
    </location>
</feature>
<gene>
    <name evidence="2" type="ORF">SAMN04488564_1021035</name>
</gene>
<proteinExistence type="predicted"/>
<name>A0A1I6DMB0_9PSEU</name>
<feature type="compositionally biased region" description="Basic and acidic residues" evidence="1">
    <location>
        <begin position="378"/>
        <end position="396"/>
    </location>
</feature>
<dbReference type="OrthoDB" id="3681508at2"/>
<dbReference type="EMBL" id="FOYL01000002">
    <property type="protein sequence ID" value="SFR06595.1"/>
    <property type="molecule type" value="Genomic_DNA"/>
</dbReference>
<reference evidence="3" key="1">
    <citation type="submission" date="2016-10" db="EMBL/GenBank/DDBJ databases">
        <authorList>
            <person name="Varghese N."/>
            <person name="Submissions S."/>
        </authorList>
    </citation>
    <scope>NUCLEOTIDE SEQUENCE [LARGE SCALE GENOMIC DNA]</scope>
    <source>
        <strain evidence="3">DSM 44232</strain>
    </source>
</reference>